<accession>A0A0G4MP13</accession>
<keyword evidence="3" id="KW-1185">Reference proteome</keyword>
<sequence>RQRRRRARRAARAGLGGRPRRGQDGAASEAGRSVPLRPRRRGGRLLPRPRPRRPRRRPAGRHVGPERAALCRHTRHAARRCRPGPRLHGHRQEGQGARAARVPRGPHRR</sequence>
<reference evidence="2 3" key="1">
    <citation type="submission" date="2015-05" db="EMBL/GenBank/DDBJ databases">
        <authorList>
            <person name="Wang D.B."/>
            <person name="Wang M."/>
        </authorList>
    </citation>
    <scope>NUCLEOTIDE SEQUENCE [LARGE SCALE GENOMIC DNA]</scope>
    <source>
        <strain evidence="2">VL1</strain>
    </source>
</reference>
<feature type="non-terminal residue" evidence="2">
    <location>
        <position position="1"/>
    </location>
</feature>
<feature type="compositionally biased region" description="Basic residues" evidence="1">
    <location>
        <begin position="70"/>
        <end position="89"/>
    </location>
</feature>
<protein>
    <submittedName>
        <fullName evidence="2">Uncharacterized protein</fullName>
    </submittedName>
</protein>
<organism evidence="2 3">
    <name type="scientific">Verticillium longisporum</name>
    <name type="common">Verticillium dahliae var. longisporum</name>
    <dbReference type="NCBI Taxonomy" id="100787"/>
    <lineage>
        <taxon>Eukaryota</taxon>
        <taxon>Fungi</taxon>
        <taxon>Dikarya</taxon>
        <taxon>Ascomycota</taxon>
        <taxon>Pezizomycotina</taxon>
        <taxon>Sordariomycetes</taxon>
        <taxon>Hypocreomycetidae</taxon>
        <taxon>Glomerellales</taxon>
        <taxon>Plectosphaerellaceae</taxon>
        <taxon>Verticillium</taxon>
    </lineage>
</organism>
<evidence type="ECO:0000313" key="2">
    <source>
        <dbReference type="EMBL" id="CRK35981.1"/>
    </source>
</evidence>
<feature type="compositionally biased region" description="Basic residues" evidence="1">
    <location>
        <begin position="1"/>
        <end position="11"/>
    </location>
</feature>
<evidence type="ECO:0000256" key="1">
    <source>
        <dbReference type="SAM" id="MobiDB-lite"/>
    </source>
</evidence>
<gene>
    <name evidence="2" type="ORF">BN1708_019873</name>
</gene>
<dbReference type="EMBL" id="CVQH01023789">
    <property type="protein sequence ID" value="CRK35981.1"/>
    <property type="molecule type" value="Genomic_DNA"/>
</dbReference>
<feature type="non-terminal residue" evidence="2">
    <location>
        <position position="109"/>
    </location>
</feature>
<name>A0A0G4MP13_VERLO</name>
<dbReference type="Proteomes" id="UP000044602">
    <property type="component" value="Unassembled WGS sequence"/>
</dbReference>
<proteinExistence type="predicted"/>
<evidence type="ECO:0000313" key="3">
    <source>
        <dbReference type="Proteomes" id="UP000044602"/>
    </source>
</evidence>
<feature type="region of interest" description="Disordered" evidence="1">
    <location>
        <begin position="1"/>
        <end position="109"/>
    </location>
</feature>
<feature type="compositionally biased region" description="Basic residues" evidence="1">
    <location>
        <begin position="37"/>
        <end position="60"/>
    </location>
</feature>
<dbReference type="AlphaFoldDB" id="A0A0G4MP13"/>